<dbReference type="Pfam" id="PF05163">
    <property type="entry name" value="DinB"/>
    <property type="match status" value="1"/>
</dbReference>
<protein>
    <submittedName>
        <fullName evidence="4">Damage-inducible protein DinB</fullName>
    </submittedName>
</protein>
<feature type="binding site" evidence="3">
    <location>
        <position position="48"/>
    </location>
    <ligand>
        <name>a divalent metal cation</name>
        <dbReference type="ChEBI" id="CHEBI:60240"/>
    </ligand>
</feature>
<dbReference type="GO" id="GO:0046872">
    <property type="term" value="F:metal ion binding"/>
    <property type="evidence" value="ECO:0007669"/>
    <property type="project" value="UniProtKB-KW"/>
</dbReference>
<keyword evidence="5" id="KW-1185">Reference proteome</keyword>
<dbReference type="Proteomes" id="UP000036932">
    <property type="component" value="Unassembled WGS sequence"/>
</dbReference>
<evidence type="ECO:0000256" key="3">
    <source>
        <dbReference type="PIRSR" id="PIRSR607837-1"/>
    </source>
</evidence>
<keyword evidence="2 3" id="KW-0479">Metal-binding</keyword>
<dbReference type="SUPFAM" id="SSF109854">
    <property type="entry name" value="DinB/YfiT-like putative metalloenzymes"/>
    <property type="match status" value="1"/>
</dbReference>
<name>A0A0M1P0B9_9BACL</name>
<accession>A0A0M1P0B9</accession>
<evidence type="ECO:0000313" key="5">
    <source>
        <dbReference type="Proteomes" id="UP000036932"/>
    </source>
</evidence>
<dbReference type="InterPro" id="IPR007837">
    <property type="entry name" value="DinB"/>
</dbReference>
<proteinExistence type="inferred from homology"/>
<gene>
    <name evidence="4" type="ORF">AM231_01475</name>
</gene>
<dbReference type="RefSeq" id="WP_054400995.1">
    <property type="nucleotide sequence ID" value="NZ_LIUT01000001.1"/>
</dbReference>
<dbReference type="AlphaFoldDB" id="A0A0M1P0B9"/>
<dbReference type="InterPro" id="IPR034660">
    <property type="entry name" value="DinB/YfiT-like"/>
</dbReference>
<sequence>MSDESQQQFERWHRHRAVLLPLLQDVQNEHLDYKPWENAYTLGALAVHIAASSDMFLRSILKGSFSPPSISTQYETIDDIRNIVQASTESSMALFAELSDSQLEQPLDFNGFVAPGRVWLNNMVDHEIHHKGQLFTYVRSLGIERVPFFIMQPSKQ</sequence>
<reference evidence="5" key="1">
    <citation type="submission" date="2015-08" db="EMBL/GenBank/DDBJ databases">
        <title>Genome sequencing project for genomic taxonomy and phylogenomics of Bacillus-like bacteria.</title>
        <authorList>
            <person name="Liu B."/>
            <person name="Wang J."/>
            <person name="Zhu Y."/>
            <person name="Liu G."/>
            <person name="Chen Q."/>
            <person name="Chen Z."/>
            <person name="Lan J."/>
            <person name="Che J."/>
            <person name="Ge C."/>
            <person name="Shi H."/>
            <person name="Pan Z."/>
            <person name="Liu X."/>
        </authorList>
    </citation>
    <scope>NUCLEOTIDE SEQUENCE [LARGE SCALE GENOMIC DNA]</scope>
    <source>
        <strain evidence="5">FJAT-22460</strain>
    </source>
</reference>
<evidence type="ECO:0000256" key="1">
    <source>
        <dbReference type="ARBA" id="ARBA00008635"/>
    </source>
</evidence>
<comment type="caution">
    <text evidence="4">The sequence shown here is derived from an EMBL/GenBank/DDBJ whole genome shotgun (WGS) entry which is preliminary data.</text>
</comment>
<dbReference type="Gene3D" id="1.20.120.450">
    <property type="entry name" value="dinb family like domain"/>
    <property type="match status" value="1"/>
</dbReference>
<feature type="binding site" evidence="3">
    <location>
        <position position="130"/>
    </location>
    <ligand>
        <name>a divalent metal cation</name>
        <dbReference type="ChEBI" id="CHEBI:60240"/>
    </ligand>
</feature>
<comment type="similarity">
    <text evidence="1">Belongs to the DinB family.</text>
</comment>
<dbReference type="EMBL" id="LIUT01000001">
    <property type="protein sequence ID" value="KOR87938.1"/>
    <property type="molecule type" value="Genomic_DNA"/>
</dbReference>
<feature type="binding site" evidence="3">
    <location>
        <position position="126"/>
    </location>
    <ligand>
        <name>a divalent metal cation</name>
        <dbReference type="ChEBI" id="CHEBI:60240"/>
    </ligand>
</feature>
<dbReference type="OrthoDB" id="119432at2"/>
<evidence type="ECO:0000313" key="4">
    <source>
        <dbReference type="EMBL" id="KOR87938.1"/>
    </source>
</evidence>
<dbReference type="PATRIC" id="fig|1705565.3.peg.2146"/>
<evidence type="ECO:0000256" key="2">
    <source>
        <dbReference type="ARBA" id="ARBA00022723"/>
    </source>
</evidence>
<organism evidence="4 5">
    <name type="scientific">Paenibacillus solani</name>
    <dbReference type="NCBI Taxonomy" id="1705565"/>
    <lineage>
        <taxon>Bacteria</taxon>
        <taxon>Bacillati</taxon>
        <taxon>Bacillota</taxon>
        <taxon>Bacilli</taxon>
        <taxon>Bacillales</taxon>
        <taxon>Paenibacillaceae</taxon>
        <taxon>Paenibacillus</taxon>
    </lineage>
</organism>